<feature type="compositionally biased region" description="Basic and acidic residues" evidence="1">
    <location>
        <begin position="16"/>
        <end position="43"/>
    </location>
</feature>
<evidence type="ECO:0000313" key="2">
    <source>
        <dbReference type="EMBL" id="CAH2207962.1"/>
    </source>
</evidence>
<feature type="non-terminal residue" evidence="2">
    <location>
        <position position="1"/>
    </location>
</feature>
<feature type="compositionally biased region" description="Basic and acidic residues" evidence="1">
    <location>
        <begin position="59"/>
        <end position="70"/>
    </location>
</feature>
<proteinExistence type="predicted"/>
<accession>A0A8S4QI40</accession>
<comment type="caution">
    <text evidence="2">The sequence shown here is derived from an EMBL/GenBank/DDBJ whole genome shotgun (WGS) entry which is preliminary data.</text>
</comment>
<evidence type="ECO:0000313" key="3">
    <source>
        <dbReference type="Proteomes" id="UP000838756"/>
    </source>
</evidence>
<sequence>FIDSFNKESTGIPGNTKKDDRKLVKDIDFKGGHLEIGNKPERGNKKRKNAKKTIGVSRNKGDENTDPRVY</sequence>
<evidence type="ECO:0000256" key="1">
    <source>
        <dbReference type="SAM" id="MobiDB-lite"/>
    </source>
</evidence>
<organism evidence="2 3">
    <name type="scientific">Pararge aegeria aegeria</name>
    <dbReference type="NCBI Taxonomy" id="348720"/>
    <lineage>
        <taxon>Eukaryota</taxon>
        <taxon>Metazoa</taxon>
        <taxon>Ecdysozoa</taxon>
        <taxon>Arthropoda</taxon>
        <taxon>Hexapoda</taxon>
        <taxon>Insecta</taxon>
        <taxon>Pterygota</taxon>
        <taxon>Neoptera</taxon>
        <taxon>Endopterygota</taxon>
        <taxon>Lepidoptera</taxon>
        <taxon>Glossata</taxon>
        <taxon>Ditrysia</taxon>
        <taxon>Papilionoidea</taxon>
        <taxon>Nymphalidae</taxon>
        <taxon>Satyrinae</taxon>
        <taxon>Satyrini</taxon>
        <taxon>Parargina</taxon>
        <taxon>Pararge</taxon>
    </lineage>
</organism>
<dbReference type="EMBL" id="CAKXAJ010001763">
    <property type="protein sequence ID" value="CAH2207962.1"/>
    <property type="molecule type" value="Genomic_DNA"/>
</dbReference>
<dbReference type="AlphaFoldDB" id="A0A8S4QI40"/>
<keyword evidence="3" id="KW-1185">Reference proteome</keyword>
<feature type="region of interest" description="Disordered" evidence="1">
    <location>
        <begin position="1"/>
        <end position="70"/>
    </location>
</feature>
<name>A0A8S4QI40_9NEOP</name>
<reference evidence="2" key="1">
    <citation type="submission" date="2022-03" db="EMBL/GenBank/DDBJ databases">
        <authorList>
            <person name="Lindestad O."/>
        </authorList>
    </citation>
    <scope>NUCLEOTIDE SEQUENCE</scope>
</reference>
<protein>
    <submittedName>
        <fullName evidence="2">Jg12902 protein</fullName>
    </submittedName>
</protein>
<dbReference type="Proteomes" id="UP000838756">
    <property type="component" value="Unassembled WGS sequence"/>
</dbReference>
<gene>
    <name evidence="2" type="primary">jg12902</name>
    <name evidence="2" type="ORF">PAEG_LOCUS579</name>
</gene>